<dbReference type="InterPro" id="IPR039568">
    <property type="entry name" value="Peptidase_MA-like_dom"/>
</dbReference>
<dbReference type="EMBL" id="CP003243">
    <property type="protein sequence ID" value="AFC98898.1"/>
    <property type="molecule type" value="Genomic_DNA"/>
</dbReference>
<keyword evidence="1" id="KW-0472">Membrane</keyword>
<dbReference type="eggNOG" id="arCOG07398">
    <property type="taxonomic scope" value="Archaea"/>
</dbReference>
<dbReference type="SUPFAM" id="SSF49464">
    <property type="entry name" value="Carboxypeptidase regulatory domain-like"/>
    <property type="match status" value="1"/>
</dbReference>
<gene>
    <name evidence="3" type="ordered locus">Mtc_0126</name>
</gene>
<dbReference type="Gene3D" id="2.60.40.1120">
    <property type="entry name" value="Carboxypeptidase-like, regulatory domain"/>
    <property type="match status" value="1"/>
</dbReference>
<accession>H8I6K6</accession>
<name>H8I6K6_METCZ</name>
<reference evidence="3 4" key="1">
    <citation type="journal article" date="2012" name="J. Bacteriol.">
        <title>Complete genome sequence of a thermophilic methanogen, Methanocella conradii HZ254, isolated from Chinese rice field soil.</title>
        <authorList>
            <person name="Lu Z."/>
            <person name="Lu Y."/>
        </authorList>
    </citation>
    <scope>NUCLEOTIDE SEQUENCE [LARGE SCALE GENOMIC DNA]</scope>
    <source>
        <strain evidence="4">DSM 24694 / JCM 17849 / CGMCC 1.5162 / HZ254</strain>
    </source>
</reference>
<keyword evidence="1" id="KW-0812">Transmembrane</keyword>
<dbReference type="Pfam" id="PF13620">
    <property type="entry name" value="CarboxypepD_reg"/>
    <property type="match status" value="1"/>
</dbReference>
<dbReference type="KEGG" id="mez:Mtc_0126"/>
<sequence>MAIVLTMLCMLLPLHAVAGGIGYSEGFIPQSPDGFSTISGQDFDISYGPESSMYVGEVADAASRAYAHVSKFFNGVPFRPTIIVVSSHEEYEKILDADSLPEYSVSSGWGDGGRSAIVIKEPDLFPNFETALEHEMTHVATRSYIKGYKYALPEWFSEGLAVYVSGDLPAAKIGVIEDKCRNGDLMSIEELERVHRLSATGDVSSEEVGQAYTQSGLLLKYIADRHGNESLLMILERFGPAADLDRAFLAILGETPDQANDEWQRGLKAELDRRDGKILEQAVYGYVVDHHGRPMPNETVSFIALRSDSPVQGTAYKAVTNDTGQYEVKVTYGSIRVISEKPGYEGFNETITLVRNQSLFMNITLNGSALEAEMARQKAEEGRRAMMYIGLAGLGVVAIACVLIAFIKPRK</sequence>
<evidence type="ECO:0000313" key="3">
    <source>
        <dbReference type="EMBL" id="AFC98898.1"/>
    </source>
</evidence>
<keyword evidence="4" id="KW-1185">Reference proteome</keyword>
<organism evidence="3 4">
    <name type="scientific">Methanocella conradii (strain DSM 24694 / JCM 17849 / CGMCC 1.5162 / HZ254)</name>
    <dbReference type="NCBI Taxonomy" id="1041930"/>
    <lineage>
        <taxon>Archaea</taxon>
        <taxon>Methanobacteriati</taxon>
        <taxon>Methanobacteriota</taxon>
        <taxon>Stenosarchaea group</taxon>
        <taxon>Methanomicrobia</taxon>
        <taxon>Methanocellales</taxon>
        <taxon>Methanocellaceae</taxon>
        <taxon>Methanocella</taxon>
    </lineage>
</organism>
<evidence type="ECO:0000256" key="1">
    <source>
        <dbReference type="SAM" id="Phobius"/>
    </source>
</evidence>
<protein>
    <recommendedName>
        <fullName evidence="2">Peptidase MA-like domain-containing protein</fullName>
    </recommendedName>
</protein>
<feature type="transmembrane region" description="Helical" evidence="1">
    <location>
        <begin position="385"/>
        <end position="407"/>
    </location>
</feature>
<evidence type="ECO:0000259" key="2">
    <source>
        <dbReference type="Pfam" id="PF13485"/>
    </source>
</evidence>
<feature type="domain" description="Peptidase MA-like" evidence="2">
    <location>
        <begin position="129"/>
        <end position="268"/>
    </location>
</feature>
<dbReference type="STRING" id="1041930.Mtc_0126"/>
<keyword evidence="1" id="KW-1133">Transmembrane helix</keyword>
<dbReference type="InterPro" id="IPR008969">
    <property type="entry name" value="CarboxyPept-like_regulatory"/>
</dbReference>
<dbReference type="Pfam" id="PF13485">
    <property type="entry name" value="Peptidase_MA_2"/>
    <property type="match status" value="1"/>
</dbReference>
<evidence type="ECO:0000313" key="4">
    <source>
        <dbReference type="Proteomes" id="UP000005233"/>
    </source>
</evidence>
<dbReference type="eggNOG" id="arCOG11112">
    <property type="taxonomic scope" value="Archaea"/>
</dbReference>
<dbReference type="HOGENOM" id="CLU_668370_0_0_2"/>
<proteinExistence type="predicted"/>
<dbReference type="AlphaFoldDB" id="H8I6K6"/>
<dbReference type="Proteomes" id="UP000005233">
    <property type="component" value="Chromosome"/>
</dbReference>